<dbReference type="InterPro" id="IPR006153">
    <property type="entry name" value="Cation/H_exchanger_TM"/>
</dbReference>
<feature type="compositionally biased region" description="Basic and acidic residues" evidence="11">
    <location>
        <begin position="564"/>
        <end position="575"/>
    </location>
</feature>
<evidence type="ECO:0000256" key="10">
    <source>
        <dbReference type="ARBA" id="ARBA00023136"/>
    </source>
</evidence>
<evidence type="ECO:0000256" key="5">
    <source>
        <dbReference type="ARBA" id="ARBA00022538"/>
    </source>
</evidence>
<feature type="transmembrane region" description="Helical" evidence="12">
    <location>
        <begin position="362"/>
        <end position="381"/>
    </location>
</feature>
<feature type="transmembrane region" description="Helical" evidence="12">
    <location>
        <begin position="148"/>
        <end position="168"/>
    </location>
</feature>
<dbReference type="InterPro" id="IPR003148">
    <property type="entry name" value="RCK_N"/>
</dbReference>
<dbReference type="Pfam" id="PF02254">
    <property type="entry name" value="TrkA_N"/>
    <property type="match status" value="1"/>
</dbReference>
<dbReference type="Gene3D" id="1.20.1530.20">
    <property type="match status" value="1"/>
</dbReference>
<keyword evidence="6 12" id="KW-0812">Transmembrane</keyword>
<organism evidence="14 15">
    <name type="scientific">Limimonas halophila</name>
    <dbReference type="NCBI Taxonomy" id="1082479"/>
    <lineage>
        <taxon>Bacteria</taxon>
        <taxon>Pseudomonadati</taxon>
        <taxon>Pseudomonadota</taxon>
        <taxon>Alphaproteobacteria</taxon>
        <taxon>Rhodospirillales</taxon>
        <taxon>Rhodovibrionaceae</taxon>
        <taxon>Limimonas</taxon>
    </lineage>
</organism>
<feature type="transmembrane region" description="Helical" evidence="12">
    <location>
        <begin position="114"/>
        <end position="136"/>
    </location>
</feature>
<dbReference type="PROSITE" id="PS51201">
    <property type="entry name" value="RCK_N"/>
    <property type="match status" value="1"/>
</dbReference>
<dbReference type="Pfam" id="PF00999">
    <property type="entry name" value="Na_H_Exchanger"/>
    <property type="match status" value="1"/>
</dbReference>
<evidence type="ECO:0000256" key="7">
    <source>
        <dbReference type="ARBA" id="ARBA00022958"/>
    </source>
</evidence>
<feature type="transmembrane region" description="Helical" evidence="12">
    <location>
        <begin position="272"/>
        <end position="291"/>
    </location>
</feature>
<keyword evidence="8 12" id="KW-1133">Transmembrane helix</keyword>
<feature type="transmembrane region" description="Helical" evidence="12">
    <location>
        <begin position="329"/>
        <end position="350"/>
    </location>
</feature>
<feature type="transmembrane region" description="Helical" evidence="12">
    <location>
        <begin position="188"/>
        <end position="206"/>
    </location>
</feature>
<evidence type="ECO:0000256" key="3">
    <source>
        <dbReference type="ARBA" id="ARBA00022448"/>
    </source>
</evidence>
<dbReference type="NCBIfam" id="TIGR00932">
    <property type="entry name" value="2a37"/>
    <property type="match status" value="1"/>
</dbReference>
<dbReference type="GO" id="GO:1902600">
    <property type="term" value="P:proton transmembrane transport"/>
    <property type="evidence" value="ECO:0007669"/>
    <property type="project" value="InterPro"/>
</dbReference>
<evidence type="ECO:0000256" key="2">
    <source>
        <dbReference type="ARBA" id="ARBA00005551"/>
    </source>
</evidence>
<dbReference type="AlphaFoldDB" id="A0A1G7UU46"/>
<evidence type="ECO:0000256" key="8">
    <source>
        <dbReference type="ARBA" id="ARBA00022989"/>
    </source>
</evidence>
<evidence type="ECO:0000256" key="1">
    <source>
        <dbReference type="ARBA" id="ARBA00004127"/>
    </source>
</evidence>
<sequence length="586" mass="61109">MDTHAFLNQAVVLLAAAVIGVWIAKRLGLGAVLGYLAAGFVVGPWGLAYFQDSDSILHFAELGVVLLLFVIGLELRPRRLWSMRHSVLGLGLSQVLVSGAALGGLAYLAGLPPISAGVVGLTLGLSSTAFALQVLGERKELATHHGRAAFSVLLLQDIAVIPMLAAIPLLPGPNGGGTAMDAGAFTEALKVAGVLVAVVVVGRVALQHAFRIAAETHTREIFAAAALLTVVGTALLMDALGLSMGLGAFLAGVLLADTHYRHAIEADIEPFKGLLMGLFFLAVGMSVNLGVLAEQPAAILGGVVALVVAKGAIIFPLARLNGLSNRDSLTTAVAISQGGEFAFVLLTAATAHGVVADPTADVLTLIVIGSMVTTPLLLMALDRARRRPLSGVPDAIDGEAPQVIVAGLGRFGHIVGRVLRANGITFTALDHDPQRVERMKHLGTPAFYGDASRLDVLRTAGADDAAALVVALDDVDQAERIVAAAKQHFPRLKVYARAHNREHAQRLMGARADAVVRETFLASLDLSERLLTGLGLPQPRSREAVAEFREHDENQLAASLGEDVGAREPANRDAEGLAARDPAKSA</sequence>
<evidence type="ECO:0000313" key="14">
    <source>
        <dbReference type="EMBL" id="SDG50260.1"/>
    </source>
</evidence>
<keyword evidence="4" id="KW-0050">Antiport</keyword>
<feature type="transmembrane region" description="Helical" evidence="12">
    <location>
        <begin position="6"/>
        <end position="24"/>
    </location>
</feature>
<feature type="transmembrane region" description="Helical" evidence="12">
    <location>
        <begin position="31"/>
        <end position="50"/>
    </location>
</feature>
<evidence type="ECO:0000256" key="12">
    <source>
        <dbReference type="SAM" id="Phobius"/>
    </source>
</evidence>
<evidence type="ECO:0000256" key="6">
    <source>
        <dbReference type="ARBA" id="ARBA00022692"/>
    </source>
</evidence>
<proteinExistence type="inferred from homology"/>
<evidence type="ECO:0000256" key="11">
    <source>
        <dbReference type="SAM" id="MobiDB-lite"/>
    </source>
</evidence>
<dbReference type="EMBL" id="FNCE01000016">
    <property type="protein sequence ID" value="SDG50260.1"/>
    <property type="molecule type" value="Genomic_DNA"/>
</dbReference>
<accession>A0A1G7UU46</accession>
<feature type="transmembrane region" description="Helical" evidence="12">
    <location>
        <begin position="56"/>
        <end position="75"/>
    </location>
</feature>
<comment type="similarity">
    <text evidence="2">Belongs to the monovalent cation:proton antiporter 2 (CPA2) transporter (TC 2.A.37) family.</text>
</comment>
<name>A0A1G7UU46_9PROT</name>
<dbReference type="FunFam" id="3.40.50.720:FF:000036">
    <property type="entry name" value="Glutathione-regulated potassium-efflux system protein KefB"/>
    <property type="match status" value="1"/>
</dbReference>
<evidence type="ECO:0000259" key="13">
    <source>
        <dbReference type="PROSITE" id="PS51201"/>
    </source>
</evidence>
<keyword evidence="7" id="KW-0630">Potassium</keyword>
<dbReference type="InterPro" id="IPR038770">
    <property type="entry name" value="Na+/solute_symporter_sf"/>
</dbReference>
<keyword evidence="9" id="KW-0406">Ion transport</keyword>
<dbReference type="GO" id="GO:0012505">
    <property type="term" value="C:endomembrane system"/>
    <property type="evidence" value="ECO:0007669"/>
    <property type="project" value="UniProtKB-SubCell"/>
</dbReference>
<evidence type="ECO:0000313" key="15">
    <source>
        <dbReference type="Proteomes" id="UP000199415"/>
    </source>
</evidence>
<evidence type="ECO:0000256" key="4">
    <source>
        <dbReference type="ARBA" id="ARBA00022449"/>
    </source>
</evidence>
<dbReference type="PANTHER" id="PTHR46157">
    <property type="entry name" value="K(+) EFFLUX ANTIPORTER 3, CHLOROPLASTIC"/>
    <property type="match status" value="1"/>
</dbReference>
<feature type="domain" description="RCK N-terminal" evidence="13">
    <location>
        <begin position="400"/>
        <end position="516"/>
    </location>
</feature>
<dbReference type="GO" id="GO:0015297">
    <property type="term" value="F:antiporter activity"/>
    <property type="evidence" value="ECO:0007669"/>
    <property type="project" value="UniProtKB-KW"/>
</dbReference>
<feature type="transmembrane region" description="Helical" evidence="12">
    <location>
        <begin position="87"/>
        <end position="108"/>
    </location>
</feature>
<dbReference type="GO" id="GO:0006813">
    <property type="term" value="P:potassium ion transport"/>
    <property type="evidence" value="ECO:0007669"/>
    <property type="project" value="UniProtKB-KW"/>
</dbReference>
<keyword evidence="5" id="KW-0633">Potassium transport</keyword>
<feature type="transmembrane region" description="Helical" evidence="12">
    <location>
        <begin position="297"/>
        <end position="317"/>
    </location>
</feature>
<dbReference type="OrthoDB" id="9781411at2"/>
<feature type="transmembrane region" description="Helical" evidence="12">
    <location>
        <begin position="218"/>
        <end position="236"/>
    </location>
</feature>
<comment type="subcellular location">
    <subcellularLocation>
        <location evidence="1">Endomembrane system</location>
        <topology evidence="1">Multi-pass membrane protein</topology>
    </subcellularLocation>
</comment>
<dbReference type="Proteomes" id="UP000199415">
    <property type="component" value="Unassembled WGS sequence"/>
</dbReference>
<dbReference type="InterPro" id="IPR036291">
    <property type="entry name" value="NAD(P)-bd_dom_sf"/>
</dbReference>
<feature type="region of interest" description="Disordered" evidence="11">
    <location>
        <begin position="547"/>
        <end position="586"/>
    </location>
</feature>
<dbReference type="PANTHER" id="PTHR46157:SF4">
    <property type="entry name" value="K(+) EFFLUX ANTIPORTER 3, CHLOROPLASTIC"/>
    <property type="match status" value="1"/>
</dbReference>
<gene>
    <name evidence="14" type="ORF">SAMN05216241_11624</name>
</gene>
<dbReference type="STRING" id="1082479.SAMN05216241_11624"/>
<keyword evidence="15" id="KW-1185">Reference proteome</keyword>
<dbReference type="SUPFAM" id="SSF51735">
    <property type="entry name" value="NAD(P)-binding Rossmann-fold domains"/>
    <property type="match status" value="1"/>
</dbReference>
<keyword evidence="3" id="KW-0813">Transport</keyword>
<dbReference type="Gene3D" id="3.40.50.720">
    <property type="entry name" value="NAD(P)-binding Rossmann-like Domain"/>
    <property type="match status" value="1"/>
</dbReference>
<dbReference type="RefSeq" id="WP_090022128.1">
    <property type="nucleotide sequence ID" value="NZ_FNCE01000016.1"/>
</dbReference>
<keyword evidence="10 12" id="KW-0472">Membrane</keyword>
<dbReference type="GO" id="GO:0005886">
    <property type="term" value="C:plasma membrane"/>
    <property type="evidence" value="ECO:0007669"/>
    <property type="project" value="TreeGrafter"/>
</dbReference>
<dbReference type="GO" id="GO:0008324">
    <property type="term" value="F:monoatomic cation transmembrane transporter activity"/>
    <property type="evidence" value="ECO:0007669"/>
    <property type="project" value="InterPro"/>
</dbReference>
<dbReference type="InterPro" id="IPR004771">
    <property type="entry name" value="K/H_exchanger"/>
</dbReference>
<protein>
    <submittedName>
        <fullName evidence="14">Kef-type potassium/proton antiporter, CPA2 family</fullName>
    </submittedName>
</protein>
<evidence type="ECO:0000256" key="9">
    <source>
        <dbReference type="ARBA" id="ARBA00023065"/>
    </source>
</evidence>
<reference evidence="14 15" key="1">
    <citation type="submission" date="2016-10" db="EMBL/GenBank/DDBJ databases">
        <authorList>
            <person name="de Groot N.N."/>
        </authorList>
    </citation>
    <scope>NUCLEOTIDE SEQUENCE [LARGE SCALE GENOMIC DNA]</scope>
    <source>
        <strain evidence="14 15">DSM 25584</strain>
    </source>
</reference>